<evidence type="ECO:0000313" key="3">
    <source>
        <dbReference type="EMBL" id="BBO80424.1"/>
    </source>
</evidence>
<proteinExistence type="predicted"/>
<dbReference type="GO" id="GO:0009307">
    <property type="term" value="P:DNA restriction-modification system"/>
    <property type="evidence" value="ECO:0007669"/>
    <property type="project" value="InterPro"/>
</dbReference>
<dbReference type="InterPro" id="IPR007560">
    <property type="entry name" value="Restrct_endonuc_IV_Mrr"/>
</dbReference>
<dbReference type="REBASE" id="363250">
    <property type="entry name" value="DovB2TORF9900P"/>
</dbReference>
<keyword evidence="3" id="KW-0540">Nuclease</keyword>
<dbReference type="GO" id="GO:0004519">
    <property type="term" value="F:endonuclease activity"/>
    <property type="evidence" value="ECO:0007669"/>
    <property type="project" value="UniProtKB-KW"/>
</dbReference>
<accession>A0A5K7ZGG2</accession>
<dbReference type="AlphaFoldDB" id="A0A5K7ZGG2"/>
<gene>
    <name evidence="3" type="ORF">DSCO28_09900</name>
</gene>
<feature type="domain" description="Restriction endonuclease AspBHI N-terminal" evidence="2">
    <location>
        <begin position="33"/>
        <end position="219"/>
    </location>
</feature>
<dbReference type="EMBL" id="AP021876">
    <property type="protein sequence ID" value="BBO80424.1"/>
    <property type="molecule type" value="Genomic_DNA"/>
</dbReference>
<dbReference type="InterPro" id="IPR041409">
    <property type="entry name" value="RE_AspBHI_N"/>
</dbReference>
<dbReference type="KEGG" id="dov:DSCO28_09900"/>
<dbReference type="Proteomes" id="UP000425960">
    <property type="component" value="Chromosome"/>
</dbReference>
<dbReference type="Gene3D" id="2.30.280.20">
    <property type="match status" value="1"/>
</dbReference>
<keyword evidence="3" id="KW-0255">Endonuclease</keyword>
<protein>
    <submittedName>
        <fullName evidence="3">Restriction endonuclease</fullName>
    </submittedName>
</protein>
<feature type="domain" description="Restriction endonuclease type IV Mrr" evidence="1">
    <location>
        <begin position="258"/>
        <end position="378"/>
    </location>
</feature>
<evidence type="ECO:0000259" key="2">
    <source>
        <dbReference type="Pfam" id="PF18062"/>
    </source>
</evidence>
<evidence type="ECO:0000313" key="4">
    <source>
        <dbReference type="Proteomes" id="UP000425960"/>
    </source>
</evidence>
<dbReference type="InterPro" id="IPR011856">
    <property type="entry name" value="tRNA_endonuc-like_dom_sf"/>
</dbReference>
<reference evidence="3 4" key="1">
    <citation type="submission" date="2019-11" db="EMBL/GenBank/DDBJ databases">
        <title>Comparative genomics of hydrocarbon-degrading Desulfosarcina strains.</title>
        <authorList>
            <person name="Watanabe M."/>
            <person name="Kojima H."/>
            <person name="Fukui M."/>
        </authorList>
    </citation>
    <scope>NUCLEOTIDE SEQUENCE [LARGE SCALE GENOMIC DNA]</scope>
    <source>
        <strain evidence="3 4">28bB2T</strain>
    </source>
</reference>
<evidence type="ECO:0000259" key="1">
    <source>
        <dbReference type="Pfam" id="PF04471"/>
    </source>
</evidence>
<keyword evidence="3" id="KW-0378">Hydrolase</keyword>
<dbReference type="Pfam" id="PF18062">
    <property type="entry name" value="RE_AspBHI_N"/>
    <property type="match status" value="1"/>
</dbReference>
<sequence>MVGELKTCSRVIMNADAKDLIVDKIYTGSRLGNASDDPLPALLGVSRGGGFRYIGNRTALEDLLLVVLKSNFNDPDWPDHLDRETGIFTYYGDNKKPGKQLHDTPRGGNRILTHLFAGRHDPDVNTHFPPILLFGRAGEYRDVRFLGLAVPGAQSLGPDEDAVAIWRTGNQNERFQNYKAIFTMLDVPLVSRDWLADVKNKNAADSKHVPRPWIEWLKFRKYHPLVSPNSLETRTKKQQIPDNSEDNTVLKSIYNKYKNDPHGFEACALEIANLMMPDICKADLTRPWRDGGRDAIGEYRIGKGASSIQVDFALEAKCYDPSGKGVGVKELSRLISRLRHRQFGILVTTSYLASQAYSELKEDGHPVVILCGSDITTLLKTKIGSRIQIEKWLNSLTYRSAD</sequence>
<organism evidence="3 4">
    <name type="scientific">Desulfosarcina ovata subsp. sediminis</name>
    <dbReference type="NCBI Taxonomy" id="885957"/>
    <lineage>
        <taxon>Bacteria</taxon>
        <taxon>Pseudomonadati</taxon>
        <taxon>Thermodesulfobacteriota</taxon>
        <taxon>Desulfobacteria</taxon>
        <taxon>Desulfobacterales</taxon>
        <taxon>Desulfosarcinaceae</taxon>
        <taxon>Desulfosarcina</taxon>
    </lineage>
</organism>
<dbReference type="GO" id="GO:0003677">
    <property type="term" value="F:DNA binding"/>
    <property type="evidence" value="ECO:0007669"/>
    <property type="project" value="InterPro"/>
</dbReference>
<dbReference type="Gene3D" id="3.40.1350.10">
    <property type="match status" value="1"/>
</dbReference>
<dbReference type="Pfam" id="PF04471">
    <property type="entry name" value="Mrr_cat"/>
    <property type="match status" value="1"/>
</dbReference>
<name>A0A5K7ZGG2_9BACT</name>